<evidence type="ECO:0000259" key="3">
    <source>
        <dbReference type="Pfam" id="PF16334"/>
    </source>
</evidence>
<sequence length="832" mass="93822">MKKTISFFAVLFFTAISLEGFAQSNVKVGGVKNELRAPAYPLINIDTYTSGWSMTDNLYDSSVKHWTGKDFPLVGALRVDGAVYRFMGTEDVPLMPIIGMGSSEEWIGSYTFQTPEKNWTSTSYDAKNWKQSKGAFGTKGESNVKTLWETEDIWVRREITLKEDYKNKKLYLKYSHDDDTEIYINGLEVVNTGNACKKNVLIEIPQNVAKTLKKGKNIITAHCKNRVGGGLLDFGINIEVPIVRHLNTTAIQKSVDVQATQTHYKFTCGNVDLDLTFMAPLLMNNLNLISRPVNYIDYTVTSNDGKTHDVAIYFEAAPNWALDEPSQLSTSTSFEKGNLAYVKTGSVSQKLLDKKSDDVRIDWGYFYLSGEKNKVKNAVGNPFELRSSFVKNGNVVLDKQAKNGNIAISESLGKVSKATSGKIMLGYDDIYSLQYFGENLRPYWNDKGNKTIETAFEEANTEYATLKSECNKFDDKLMSDAVKTGGKEYAELCVLAYRQSISAHKLVNAPNGELLFMSKENFSGGFINTVDVTYPSAPLYLYYNPELLKGMLNGIYYYSESGKWAKPYPAHDLGTYPIANGQVYGEDMPVEECGNVVILTAAIAKAEGNANYAKKHWNTLKIWAEFLSREGFDPANQLCTDDFAGHLARNTNLSMKAIVALGAYVQMANELGDKTEADKYALIAKEMVRKWMEMAKDGDHYALTFNDKGTWSQKYNLVWDKLLKLNLFPSSVYETEVKYYLTKQNEYGLPLDSRAKYTKSDWIMWTGVLSNDQSTFEKFIKPIHSFMNVTTDRVPMSDWYNTDSKKKVGFQARSVVGGYYLKMLEDKFNEKK</sequence>
<dbReference type="PANTHER" id="PTHR31987">
    <property type="entry name" value="GLUTAMINASE A-RELATED"/>
    <property type="match status" value="1"/>
</dbReference>
<dbReference type="Proteomes" id="UP000318585">
    <property type="component" value="Unassembled WGS sequence"/>
</dbReference>
<keyword evidence="7" id="KW-1185">Reference proteome</keyword>
<dbReference type="InterPro" id="IPR052743">
    <property type="entry name" value="Glutaminase_GtaA"/>
</dbReference>
<feature type="chain" id="PRO_5022039175" evidence="2">
    <location>
        <begin position="23"/>
        <end position="832"/>
    </location>
</feature>
<accession>A0A553CMB6</accession>
<dbReference type="EMBL" id="VJZR01000004">
    <property type="protein sequence ID" value="TRX21672.1"/>
    <property type="molecule type" value="Genomic_DNA"/>
</dbReference>
<protein>
    <submittedName>
        <fullName evidence="6">DUF4965 domain-containing protein</fullName>
    </submittedName>
</protein>
<evidence type="ECO:0000259" key="5">
    <source>
        <dbReference type="Pfam" id="PF17168"/>
    </source>
</evidence>
<evidence type="ECO:0000259" key="4">
    <source>
        <dbReference type="Pfam" id="PF16335"/>
    </source>
</evidence>
<dbReference type="InterPro" id="IPR032514">
    <property type="entry name" value="GtaA_central"/>
</dbReference>
<organism evidence="6 7">
    <name type="scientific">Flavobacterium franklandianum</name>
    <dbReference type="NCBI Taxonomy" id="2594430"/>
    <lineage>
        <taxon>Bacteria</taxon>
        <taxon>Pseudomonadati</taxon>
        <taxon>Bacteroidota</taxon>
        <taxon>Flavobacteriia</taxon>
        <taxon>Flavobacteriales</taxon>
        <taxon>Flavobacteriaceae</taxon>
        <taxon>Flavobacterium</taxon>
    </lineage>
</organism>
<dbReference type="InterPro" id="IPR033433">
    <property type="entry name" value="GtaA_N"/>
</dbReference>
<feature type="signal peptide" evidence="2">
    <location>
        <begin position="1"/>
        <end position="22"/>
    </location>
</feature>
<reference evidence="6 7" key="1">
    <citation type="submission" date="2019-07" db="EMBL/GenBank/DDBJ databases">
        <title>Novel species of Flavobacterium.</title>
        <authorList>
            <person name="Liu Q."/>
            <person name="Xin Y.-H."/>
        </authorList>
    </citation>
    <scope>NUCLEOTIDE SEQUENCE [LARGE SCALE GENOMIC DNA]</scope>
    <source>
        <strain evidence="6 7">LB3P56</strain>
    </source>
</reference>
<dbReference type="InterPro" id="IPR012341">
    <property type="entry name" value="6hp_glycosidase-like_sf"/>
</dbReference>
<dbReference type="PANTHER" id="PTHR31987:SF1">
    <property type="entry name" value="GLUTAMINASE A"/>
    <property type="match status" value="1"/>
</dbReference>
<keyword evidence="2" id="KW-0732">Signal</keyword>
<evidence type="ECO:0000313" key="7">
    <source>
        <dbReference type="Proteomes" id="UP000318585"/>
    </source>
</evidence>
<dbReference type="RefSeq" id="WP_144071292.1">
    <property type="nucleotide sequence ID" value="NZ_VJZR01000004.1"/>
</dbReference>
<dbReference type="InterPro" id="IPR008928">
    <property type="entry name" value="6-hairpin_glycosidase_sf"/>
</dbReference>
<feature type="domain" description="Glutaminase A N-terminal" evidence="5">
    <location>
        <begin position="260"/>
        <end position="480"/>
    </location>
</feature>
<dbReference type="Gene3D" id="2.60.120.260">
    <property type="entry name" value="Galactose-binding domain-like"/>
    <property type="match status" value="1"/>
</dbReference>
<dbReference type="Pfam" id="PF16335">
    <property type="entry name" value="GtaA_6_Hairpin"/>
    <property type="match status" value="1"/>
</dbReference>
<name>A0A553CMB6_9FLAO</name>
<feature type="coiled-coil region" evidence="1">
    <location>
        <begin position="449"/>
        <end position="476"/>
    </location>
</feature>
<feature type="domain" description="DUF4964" evidence="3">
    <location>
        <begin position="25"/>
        <end position="98"/>
    </location>
</feature>
<evidence type="ECO:0000313" key="6">
    <source>
        <dbReference type="EMBL" id="TRX21672.1"/>
    </source>
</evidence>
<keyword evidence="1" id="KW-0175">Coiled coil</keyword>
<dbReference type="Pfam" id="PF17168">
    <property type="entry name" value="DUF5127"/>
    <property type="match status" value="1"/>
</dbReference>
<dbReference type="AlphaFoldDB" id="A0A553CMB6"/>
<evidence type="ECO:0000256" key="2">
    <source>
        <dbReference type="SAM" id="SignalP"/>
    </source>
</evidence>
<dbReference type="GO" id="GO:0005975">
    <property type="term" value="P:carbohydrate metabolic process"/>
    <property type="evidence" value="ECO:0007669"/>
    <property type="project" value="InterPro"/>
</dbReference>
<proteinExistence type="predicted"/>
<feature type="domain" description="Glutaminase A central" evidence="4">
    <location>
        <begin position="486"/>
        <end position="822"/>
    </location>
</feature>
<comment type="caution">
    <text evidence="6">The sequence shown here is derived from an EMBL/GenBank/DDBJ whole genome shotgun (WGS) entry which is preliminary data.</text>
</comment>
<dbReference type="OrthoDB" id="9812332at2"/>
<dbReference type="InterPro" id="IPR008979">
    <property type="entry name" value="Galactose-bd-like_sf"/>
</dbReference>
<gene>
    <name evidence="6" type="ORF">FNW17_07275</name>
</gene>
<dbReference type="Pfam" id="PF16334">
    <property type="entry name" value="DUF4964"/>
    <property type="match status" value="1"/>
</dbReference>
<evidence type="ECO:0000256" key="1">
    <source>
        <dbReference type="SAM" id="Coils"/>
    </source>
</evidence>
<dbReference type="Gene3D" id="1.50.10.10">
    <property type="match status" value="1"/>
</dbReference>
<dbReference type="InterPro" id="IPR032515">
    <property type="entry name" value="DUF4964"/>
</dbReference>
<dbReference type="SUPFAM" id="SSF48208">
    <property type="entry name" value="Six-hairpin glycosidases"/>
    <property type="match status" value="1"/>
</dbReference>
<dbReference type="SUPFAM" id="SSF49785">
    <property type="entry name" value="Galactose-binding domain-like"/>
    <property type="match status" value="1"/>
</dbReference>